<name>A0A5M4B2D0_9BACT</name>
<comment type="caution">
    <text evidence="3">The sequence shown here is derived from an EMBL/GenBank/DDBJ whole genome shotgun (WGS) entry which is preliminary data.</text>
</comment>
<gene>
    <name evidence="3" type="ORF">PbJCM13498_29540</name>
</gene>
<evidence type="ECO:0000259" key="2">
    <source>
        <dbReference type="Pfam" id="PF19838"/>
    </source>
</evidence>
<dbReference type="InterPro" id="IPR045659">
    <property type="entry name" value="LptD_2"/>
</dbReference>
<feature type="region of interest" description="Disordered" evidence="1">
    <location>
        <begin position="1"/>
        <end position="53"/>
    </location>
</feature>
<organism evidence="3 4">
    <name type="scientific">Prolixibacter bellariivorans</name>
    <dbReference type="NCBI Taxonomy" id="314319"/>
    <lineage>
        <taxon>Bacteria</taxon>
        <taxon>Pseudomonadati</taxon>
        <taxon>Bacteroidota</taxon>
        <taxon>Bacteroidia</taxon>
        <taxon>Marinilabiliales</taxon>
        <taxon>Prolixibacteraceae</taxon>
        <taxon>Prolixibacter</taxon>
    </lineage>
</organism>
<evidence type="ECO:0000256" key="1">
    <source>
        <dbReference type="SAM" id="MobiDB-lite"/>
    </source>
</evidence>
<dbReference type="Pfam" id="PF19838">
    <property type="entry name" value="LptD_2"/>
    <property type="match status" value="1"/>
</dbReference>
<dbReference type="InterPro" id="IPR050218">
    <property type="entry name" value="LptD"/>
</dbReference>
<dbReference type="OrthoDB" id="9802320at2"/>
<protein>
    <recommendedName>
        <fullName evidence="2">LPS-assembly protein LptD central domain-containing protein</fullName>
    </recommendedName>
</protein>
<evidence type="ECO:0000313" key="4">
    <source>
        <dbReference type="Proteomes" id="UP000391834"/>
    </source>
</evidence>
<feature type="region of interest" description="Disordered" evidence="1">
    <location>
        <begin position="718"/>
        <end position="739"/>
    </location>
</feature>
<dbReference type="GO" id="GO:1990351">
    <property type="term" value="C:transporter complex"/>
    <property type="evidence" value="ECO:0007669"/>
    <property type="project" value="TreeGrafter"/>
</dbReference>
<dbReference type="Proteomes" id="UP000391834">
    <property type="component" value="Unassembled WGS sequence"/>
</dbReference>
<feature type="compositionally biased region" description="Basic and acidic residues" evidence="1">
    <location>
        <begin position="718"/>
        <end position="729"/>
    </location>
</feature>
<dbReference type="GO" id="GO:0009279">
    <property type="term" value="C:cell outer membrane"/>
    <property type="evidence" value="ECO:0007669"/>
    <property type="project" value="TreeGrafter"/>
</dbReference>
<feature type="compositionally biased region" description="Polar residues" evidence="1">
    <location>
        <begin position="14"/>
        <end position="53"/>
    </location>
</feature>
<keyword evidence="4" id="KW-1185">Reference proteome</keyword>
<dbReference type="EMBL" id="BLAX01000001">
    <property type="protein sequence ID" value="GET34091.1"/>
    <property type="molecule type" value="Genomic_DNA"/>
</dbReference>
<proteinExistence type="predicted"/>
<feature type="domain" description="LPS-assembly protein LptD central" evidence="2">
    <location>
        <begin position="202"/>
        <end position="682"/>
    </location>
</feature>
<accession>A0A5M4B2D0</accession>
<dbReference type="PANTHER" id="PTHR30189:SF1">
    <property type="entry name" value="LPS-ASSEMBLY PROTEIN LPTD"/>
    <property type="match status" value="1"/>
</dbReference>
<sequence>MAYAQEPVERKTPQLRSGTVNPQVQPVTERPSQPDSLSNNNQKDQKSSEQVQSIDAEISYTASDSLDFSISGKKVFMYGDAQVDYKDIELKAAYIELNLDSSEVYAVGMPDSTGTIQGKPNFKQGSEEFQADKIRYNFKTKKGIVFGVTTEQQGGYVQAERTKLVNDSTYCLKNGKYTTCDAEHPHFYLEMTKAKVISNKKIITGPAYLVVEDLPIYFAIIPFGFFPNSPKYSSGFLMPSQGEEKNRGFFLRDFGYYWAASDYFDVALRGDIYSKGSRGLKFHTNYKLRYKFSGSFDLKFYKNVFGDKGLPGYKTQNDFAITWSHRMDPKASPNQTFSASVNFSTSSYDQNNSYSTQNYLTNTKQSSISYTKRWENSPFSMSANLRHSQNSRDTTISLTMPQMTVNMNRIYPFKSKERVGKEKWYEKIGVSYTADIQNKTNMKEYDLLNSSFVSDWENGIKQSIPVSTSFKALKFMTISPSFNYTERWYTKQIRKDYNYDTNQMQVTDTIYGFTRDYDYSFSVGASTKLYGMYVPRNPNSKIKGIRHVMTPSISFSMRPDFSDPRYGMYGTVAVYDSLGRPEYIRYPYHQNALYGTAGQGRSGSIGFSLNNTLEMKKLKSEKDTAKTDSKDAYKKIKLLDQLSLSGSYNLAADSLNLSNISVRGRTKVAGTNINFGAIFDPYAMVDGRRINTFELNQTGKLARLTSANLSFGLSFKSKKNDDKNGKTPGEEAVDNGQGKILPGEYPEYEDFNLPWDVRLNYSFRYTKPRPDLSSNITSTVDFSGNLNLTKKWKIGFSSGYDIGNSQVTFTQFNVFRDLHCWQMSLNLIPFGYRQSYSFTIRATSALLKDLKLDKRQSFYDNN</sequence>
<reference evidence="3 4" key="1">
    <citation type="submission" date="2019-10" db="EMBL/GenBank/DDBJ databases">
        <title>Prolixibacter strains distinguished by the presence of nitrate reductase genes were adept at nitrate-dependent anaerobic corrosion of metallic iron and carbon steel.</title>
        <authorList>
            <person name="Iino T."/>
            <person name="Shono N."/>
            <person name="Ito K."/>
            <person name="Nakamura R."/>
            <person name="Sueoka K."/>
            <person name="Harayama S."/>
            <person name="Ohkuma M."/>
        </authorList>
    </citation>
    <scope>NUCLEOTIDE SEQUENCE [LARGE SCALE GENOMIC DNA]</scope>
    <source>
        <strain evidence="3 4">JCM 13498</strain>
    </source>
</reference>
<evidence type="ECO:0000313" key="3">
    <source>
        <dbReference type="EMBL" id="GET34091.1"/>
    </source>
</evidence>
<dbReference type="PANTHER" id="PTHR30189">
    <property type="entry name" value="LPS-ASSEMBLY PROTEIN"/>
    <property type="match status" value="1"/>
</dbReference>
<dbReference type="AlphaFoldDB" id="A0A5M4B2D0"/>